<protein>
    <submittedName>
        <fullName evidence="3">Response regulator</fullName>
    </submittedName>
</protein>
<dbReference type="Proteomes" id="UP001150830">
    <property type="component" value="Unassembled WGS sequence"/>
</dbReference>
<dbReference type="RefSeq" id="WP_283175071.1">
    <property type="nucleotide sequence ID" value="NZ_JAPNOA010000058.1"/>
</dbReference>
<evidence type="ECO:0000256" key="1">
    <source>
        <dbReference type="PROSITE-ProRule" id="PRU00169"/>
    </source>
</evidence>
<feature type="domain" description="Response regulatory" evidence="2">
    <location>
        <begin position="4"/>
        <end position="122"/>
    </location>
</feature>
<dbReference type="GO" id="GO:0000160">
    <property type="term" value="P:phosphorelay signal transduction system"/>
    <property type="evidence" value="ECO:0007669"/>
    <property type="project" value="InterPro"/>
</dbReference>
<reference evidence="3" key="1">
    <citation type="submission" date="2022-11" db="EMBL/GenBank/DDBJ databases">
        <title>Parathalassolutuus dongxingensis gen. nov., sp. nov., a novel member of family Oceanospirillaceae isolated from a coastal shrimp pond in Guangxi, China.</title>
        <authorList>
            <person name="Chen H."/>
        </authorList>
    </citation>
    <scope>NUCLEOTIDE SEQUENCE</scope>
    <source>
        <strain evidence="3">G-43</strain>
    </source>
</reference>
<gene>
    <name evidence="3" type="ORF">OUO13_16925</name>
</gene>
<dbReference type="PROSITE" id="PS50110">
    <property type="entry name" value="RESPONSE_REGULATORY"/>
    <property type="match status" value="1"/>
</dbReference>
<evidence type="ECO:0000313" key="3">
    <source>
        <dbReference type="EMBL" id="MCY0966863.1"/>
    </source>
</evidence>
<dbReference type="EMBL" id="JAPNOA010000058">
    <property type="protein sequence ID" value="MCY0966863.1"/>
    <property type="molecule type" value="Genomic_DNA"/>
</dbReference>
<dbReference type="InterPro" id="IPR001789">
    <property type="entry name" value="Sig_transdc_resp-reg_receiver"/>
</dbReference>
<dbReference type="InterPro" id="IPR011006">
    <property type="entry name" value="CheY-like_superfamily"/>
</dbReference>
<dbReference type="AlphaFoldDB" id="A0A9X3IV44"/>
<keyword evidence="4" id="KW-1185">Reference proteome</keyword>
<keyword evidence="1" id="KW-0597">Phosphoprotein</keyword>
<dbReference type="SUPFAM" id="SSF52172">
    <property type="entry name" value="CheY-like"/>
    <property type="match status" value="1"/>
</dbReference>
<evidence type="ECO:0000259" key="2">
    <source>
        <dbReference type="PROSITE" id="PS50110"/>
    </source>
</evidence>
<comment type="caution">
    <text evidence="3">The sequence shown here is derived from an EMBL/GenBank/DDBJ whole genome shotgun (WGS) entry which is preliminary data.</text>
</comment>
<accession>A0A9X3IV44</accession>
<dbReference type="Gene3D" id="3.40.50.2300">
    <property type="match status" value="1"/>
</dbReference>
<feature type="modified residue" description="4-aspartylphosphate" evidence="1">
    <location>
        <position position="57"/>
    </location>
</feature>
<sequence length="131" mass="14112">MSQLCLVADDSLYARMMLKNAVSESMPEAMFQEASSGRQALELAAAEQYRFDWYLLDVNMAPPDGLATARSLVQAGVPIGRIALVTGNRSSHLIEDADLMGICLINKAVSPDDVPGFVGRLSNFFAGQTAE</sequence>
<proteinExistence type="predicted"/>
<dbReference type="Pfam" id="PF00072">
    <property type="entry name" value="Response_reg"/>
    <property type="match status" value="1"/>
</dbReference>
<name>A0A9X3IV44_9GAMM</name>
<organism evidence="3 4">
    <name type="scientific">Parathalassolituus penaei</name>
    <dbReference type="NCBI Taxonomy" id="2997323"/>
    <lineage>
        <taxon>Bacteria</taxon>
        <taxon>Pseudomonadati</taxon>
        <taxon>Pseudomonadota</taxon>
        <taxon>Gammaproteobacteria</taxon>
        <taxon>Oceanospirillales</taxon>
        <taxon>Oceanospirillaceae</taxon>
        <taxon>Parathalassolituus</taxon>
    </lineage>
</organism>
<evidence type="ECO:0000313" key="4">
    <source>
        <dbReference type="Proteomes" id="UP001150830"/>
    </source>
</evidence>